<evidence type="ECO:0000256" key="6">
    <source>
        <dbReference type="ARBA" id="ARBA00023004"/>
    </source>
</evidence>
<evidence type="ECO:0000256" key="4">
    <source>
        <dbReference type="ARBA" id="ARBA00022496"/>
    </source>
</evidence>
<keyword evidence="7" id="KW-0406">Ion transport</keyword>
<keyword evidence="9 11" id="KW-0472">Membrane</keyword>
<evidence type="ECO:0000313" key="14">
    <source>
        <dbReference type="EMBL" id="MFC4312521.1"/>
    </source>
</evidence>
<keyword evidence="8 12" id="KW-0798">TonB box</keyword>
<evidence type="ECO:0000256" key="11">
    <source>
        <dbReference type="PROSITE-ProRule" id="PRU01360"/>
    </source>
</evidence>
<comment type="similarity">
    <text evidence="11 12">Belongs to the TonB-dependent receptor family.</text>
</comment>
<dbReference type="Pfam" id="PF00593">
    <property type="entry name" value="TonB_dep_Rec_b-barrel"/>
    <property type="match status" value="1"/>
</dbReference>
<evidence type="ECO:0000256" key="1">
    <source>
        <dbReference type="ARBA" id="ARBA00004571"/>
    </source>
</evidence>
<dbReference type="Pfam" id="PF07660">
    <property type="entry name" value="STN"/>
    <property type="match status" value="1"/>
</dbReference>
<evidence type="ECO:0000313" key="15">
    <source>
        <dbReference type="Proteomes" id="UP001595904"/>
    </source>
</evidence>
<evidence type="ECO:0000256" key="10">
    <source>
        <dbReference type="ARBA" id="ARBA00023237"/>
    </source>
</evidence>
<dbReference type="InterPro" id="IPR039426">
    <property type="entry name" value="TonB-dep_rcpt-like"/>
</dbReference>
<accession>A0ABV8SY12</accession>
<dbReference type="InterPro" id="IPR036942">
    <property type="entry name" value="Beta-barrel_TonB_sf"/>
</dbReference>
<dbReference type="PANTHER" id="PTHR32552">
    <property type="entry name" value="FERRICHROME IRON RECEPTOR-RELATED"/>
    <property type="match status" value="1"/>
</dbReference>
<dbReference type="SUPFAM" id="SSF56935">
    <property type="entry name" value="Porins"/>
    <property type="match status" value="1"/>
</dbReference>
<dbReference type="PROSITE" id="PS52016">
    <property type="entry name" value="TONB_DEPENDENT_REC_3"/>
    <property type="match status" value="1"/>
</dbReference>
<dbReference type="Gene3D" id="2.40.170.20">
    <property type="entry name" value="TonB-dependent receptor, beta-barrel domain"/>
    <property type="match status" value="1"/>
</dbReference>
<organism evidence="14 15">
    <name type="scientific">Steroidobacter flavus</name>
    <dbReference type="NCBI Taxonomy" id="1842136"/>
    <lineage>
        <taxon>Bacteria</taxon>
        <taxon>Pseudomonadati</taxon>
        <taxon>Pseudomonadota</taxon>
        <taxon>Gammaproteobacteria</taxon>
        <taxon>Steroidobacterales</taxon>
        <taxon>Steroidobacteraceae</taxon>
        <taxon>Steroidobacter</taxon>
    </lineage>
</organism>
<comment type="caution">
    <text evidence="14">The sequence shown here is derived from an EMBL/GenBank/DDBJ whole genome shotgun (WGS) entry which is preliminary data.</text>
</comment>
<keyword evidence="14" id="KW-0675">Receptor</keyword>
<dbReference type="Proteomes" id="UP001595904">
    <property type="component" value="Unassembled WGS sequence"/>
</dbReference>
<name>A0ABV8SY12_9GAMM</name>
<dbReference type="RefSeq" id="WP_380601985.1">
    <property type="nucleotide sequence ID" value="NZ_JBHSDU010000014.1"/>
</dbReference>
<keyword evidence="3 11" id="KW-1134">Transmembrane beta strand</keyword>
<evidence type="ECO:0000256" key="12">
    <source>
        <dbReference type="RuleBase" id="RU003357"/>
    </source>
</evidence>
<proteinExistence type="inferred from homology"/>
<evidence type="ECO:0000256" key="2">
    <source>
        <dbReference type="ARBA" id="ARBA00022448"/>
    </source>
</evidence>
<evidence type="ECO:0000259" key="13">
    <source>
        <dbReference type="SMART" id="SM00965"/>
    </source>
</evidence>
<dbReference type="Pfam" id="PF07715">
    <property type="entry name" value="Plug"/>
    <property type="match status" value="1"/>
</dbReference>
<dbReference type="PANTHER" id="PTHR32552:SF81">
    <property type="entry name" value="TONB-DEPENDENT OUTER MEMBRANE RECEPTOR"/>
    <property type="match status" value="1"/>
</dbReference>
<dbReference type="SMART" id="SM00965">
    <property type="entry name" value="STN"/>
    <property type="match status" value="1"/>
</dbReference>
<evidence type="ECO:0000256" key="9">
    <source>
        <dbReference type="ARBA" id="ARBA00023136"/>
    </source>
</evidence>
<comment type="subcellular location">
    <subcellularLocation>
        <location evidence="1 11">Cell outer membrane</location>
        <topology evidence="1 11">Multi-pass membrane protein</topology>
    </subcellularLocation>
</comment>
<evidence type="ECO:0000256" key="7">
    <source>
        <dbReference type="ARBA" id="ARBA00023065"/>
    </source>
</evidence>
<evidence type="ECO:0000256" key="8">
    <source>
        <dbReference type="ARBA" id="ARBA00023077"/>
    </source>
</evidence>
<sequence length="794" mass="85620">MTAAISVVVAAPARAEQRVFDLPAQEATTGIPAFAQQAGIQILVSESAARNRRTAEVVGEFSIQAALERLLSGSGLNVLFQDAHTIVLAPEVRGTASSTELEEIVVTAFRRDELLQEVPAAVSVLRRSNLKAKGAQDYRDYLTTIPGVNFTQSASSAMRVTIRGVSDGIGGTDPLTGIYIDETPITESFTATLDPSIYDVDRIEVLKGPQGTLYGSGSMGGTVRVITNKPKLDALEASVHGRFGTVAHGDQNRRVDGVLNVPLTARSMALRVSAGHREDAGWIDDVARHEKDGNTVDKSDAHAQWLLRPGEATSILVSFLYQKERAGLPFFHDFALPEHQTARAFRQSSESQARLSSITLEQIWDEWSLTSASGYLHKEGTNTSDTTNAVRPLLSDLANVDLGPTEGTGLRTDSSLTSFTQEVRLASRGEHRVDWVAGVFYSNNTSDFPQTFDFSQAPSTNGVTSGAEFYSSAQRYRARQIATFGEATWNVTEQLSLTGGLRAFDVDQRNVLSGSGTLNGGATVWQQQASNSSTIQKYLLKYQPRPDRMIYAQAGQGYRNGGPTGGFPHTACAADLAAIGFATVPSQFGPDTLWNYEIGSKNTLLEGRMALNGAAFYIDWSDIQNAISLPCGFGFTTNAGRAASKGAELETSLTPVRGLTLTAGVSYVDATLTRAAIGVPARDGDPLPLTAKWSANVSAEYERHLGRNVQGFVRGELNYVGERWNMFRSNTARARLLDDYATVSMRVGLTSGAWSAALFANNLTDERIVSFTPGTNYEIVGSPRVVGVDVTYDF</sequence>
<protein>
    <submittedName>
        <fullName evidence="14">TonB-dependent receptor domain-containing protein</fullName>
    </submittedName>
</protein>
<keyword evidence="5 11" id="KW-0812">Transmembrane</keyword>
<dbReference type="InterPro" id="IPR000531">
    <property type="entry name" value="Beta-barrel_TonB"/>
</dbReference>
<keyword evidence="15" id="KW-1185">Reference proteome</keyword>
<dbReference type="CDD" id="cd01347">
    <property type="entry name" value="ligand_gated_channel"/>
    <property type="match status" value="1"/>
</dbReference>
<evidence type="ECO:0000256" key="5">
    <source>
        <dbReference type="ARBA" id="ARBA00022692"/>
    </source>
</evidence>
<evidence type="ECO:0000256" key="3">
    <source>
        <dbReference type="ARBA" id="ARBA00022452"/>
    </source>
</evidence>
<reference evidence="15" key="1">
    <citation type="journal article" date="2019" name="Int. J. Syst. Evol. Microbiol.">
        <title>The Global Catalogue of Microorganisms (GCM) 10K type strain sequencing project: providing services to taxonomists for standard genome sequencing and annotation.</title>
        <authorList>
            <consortium name="The Broad Institute Genomics Platform"/>
            <consortium name="The Broad Institute Genome Sequencing Center for Infectious Disease"/>
            <person name="Wu L."/>
            <person name="Ma J."/>
        </authorList>
    </citation>
    <scope>NUCLEOTIDE SEQUENCE [LARGE SCALE GENOMIC DNA]</scope>
    <source>
        <strain evidence="15">CGMCC 1.10759</strain>
    </source>
</reference>
<feature type="domain" description="Secretin/TonB short N-terminal" evidence="13">
    <location>
        <begin position="40"/>
        <end position="91"/>
    </location>
</feature>
<keyword evidence="4" id="KW-0410">Iron transport</keyword>
<keyword evidence="2 11" id="KW-0813">Transport</keyword>
<dbReference type="EMBL" id="JBHSDU010000014">
    <property type="protein sequence ID" value="MFC4312521.1"/>
    <property type="molecule type" value="Genomic_DNA"/>
</dbReference>
<dbReference type="InterPro" id="IPR012910">
    <property type="entry name" value="Plug_dom"/>
</dbReference>
<keyword evidence="10 11" id="KW-0998">Cell outer membrane</keyword>
<dbReference type="InterPro" id="IPR011662">
    <property type="entry name" value="Secretin/TonB_short_N"/>
</dbReference>
<keyword evidence="6" id="KW-0408">Iron</keyword>
<dbReference type="Gene3D" id="3.55.50.30">
    <property type="match status" value="1"/>
</dbReference>
<gene>
    <name evidence="14" type="ORF">ACFPN2_25785</name>
</gene>